<evidence type="ECO:0008006" key="4">
    <source>
        <dbReference type="Google" id="ProtNLM"/>
    </source>
</evidence>
<feature type="signal peptide" evidence="1">
    <location>
        <begin position="1"/>
        <end position="19"/>
    </location>
</feature>
<keyword evidence="3" id="KW-1185">Reference proteome</keyword>
<dbReference type="AlphaFoldDB" id="A0A0E9MUL0"/>
<reference evidence="2 3" key="1">
    <citation type="submission" date="2015-04" db="EMBL/GenBank/DDBJ databases">
        <title>Whole genome shotgun sequence of Flavihumibacter petaseus NBRC 106054.</title>
        <authorList>
            <person name="Miyazawa S."/>
            <person name="Hosoyama A."/>
            <person name="Hashimoto M."/>
            <person name="Noguchi M."/>
            <person name="Tsuchikane K."/>
            <person name="Ohji S."/>
            <person name="Yamazoe A."/>
            <person name="Ichikawa N."/>
            <person name="Kimura A."/>
            <person name="Fujita N."/>
        </authorList>
    </citation>
    <scope>NUCLEOTIDE SEQUENCE [LARGE SCALE GENOMIC DNA]</scope>
    <source>
        <strain evidence="2 3">NBRC 106054</strain>
    </source>
</reference>
<dbReference type="SUPFAM" id="SSF160574">
    <property type="entry name" value="BT0923-like"/>
    <property type="match status" value="1"/>
</dbReference>
<dbReference type="OrthoDB" id="673686at2"/>
<evidence type="ECO:0000313" key="2">
    <source>
        <dbReference type="EMBL" id="GAO41106.1"/>
    </source>
</evidence>
<evidence type="ECO:0000313" key="3">
    <source>
        <dbReference type="Proteomes" id="UP000033121"/>
    </source>
</evidence>
<dbReference type="Proteomes" id="UP000033121">
    <property type="component" value="Unassembled WGS sequence"/>
</dbReference>
<sequence length="184" mass="20595">MKKIILLSAALAVTAISFAQDEEVKITGTKKITEDVAPSTVVADLHKRFPDAKSVEYFQVPKGGVTKQGWAVTKDDNFSPDASLDYYTISFKRDDLKYYGLYRADGTLVRSKLQENNTALPDAVKNAITNISKSHPGYTVTEQTYYKNIDHEKNTEYYEIHAEKGSTKKRVYFAPDGTVLKVKG</sequence>
<dbReference type="EMBL" id="BBWV01000001">
    <property type="protein sequence ID" value="GAO41106.1"/>
    <property type="molecule type" value="Genomic_DNA"/>
</dbReference>
<feature type="chain" id="PRO_5002429738" description="Beta-lactamase-inhibitor-like PepSY-like domain-containing protein" evidence="1">
    <location>
        <begin position="20"/>
        <end position="184"/>
    </location>
</feature>
<dbReference type="Gene3D" id="3.10.450.360">
    <property type="match status" value="1"/>
</dbReference>
<accession>A0A0E9MUL0</accession>
<protein>
    <recommendedName>
        <fullName evidence="4">Beta-lactamase-inhibitor-like PepSY-like domain-containing protein</fullName>
    </recommendedName>
</protein>
<comment type="caution">
    <text evidence="2">The sequence shown here is derived from an EMBL/GenBank/DDBJ whole genome shotgun (WGS) entry which is preliminary data.</text>
</comment>
<gene>
    <name evidence="2" type="ORF">FPE01S_01_01180</name>
</gene>
<proteinExistence type="predicted"/>
<evidence type="ECO:0000256" key="1">
    <source>
        <dbReference type="SAM" id="SignalP"/>
    </source>
</evidence>
<name>A0A0E9MUL0_9BACT</name>
<organism evidence="2 3">
    <name type="scientific">Flavihumibacter petaseus NBRC 106054</name>
    <dbReference type="NCBI Taxonomy" id="1220578"/>
    <lineage>
        <taxon>Bacteria</taxon>
        <taxon>Pseudomonadati</taxon>
        <taxon>Bacteroidota</taxon>
        <taxon>Chitinophagia</taxon>
        <taxon>Chitinophagales</taxon>
        <taxon>Chitinophagaceae</taxon>
        <taxon>Flavihumibacter</taxon>
    </lineage>
</organism>
<dbReference type="RefSeq" id="WP_046367030.1">
    <property type="nucleotide sequence ID" value="NZ_BBWV01000001.1"/>
</dbReference>
<keyword evidence="1" id="KW-0732">Signal</keyword>
<dbReference type="STRING" id="1220578.FPE01S_01_01180"/>